<dbReference type="InterPro" id="IPR036388">
    <property type="entry name" value="WH-like_DNA-bd_sf"/>
</dbReference>
<dbReference type="GO" id="GO:0003700">
    <property type="term" value="F:DNA-binding transcription factor activity"/>
    <property type="evidence" value="ECO:0007669"/>
    <property type="project" value="InterPro"/>
</dbReference>
<gene>
    <name evidence="2" type="ORF">EDC56_1654</name>
</gene>
<dbReference type="SMART" id="SM00347">
    <property type="entry name" value="HTH_MARR"/>
    <property type="match status" value="2"/>
</dbReference>
<dbReference type="Gene3D" id="1.10.10.10">
    <property type="entry name" value="Winged helix-like DNA-binding domain superfamily/Winged helix DNA-binding domain"/>
    <property type="match status" value="2"/>
</dbReference>
<dbReference type="GO" id="GO:0003677">
    <property type="term" value="F:DNA binding"/>
    <property type="evidence" value="ECO:0007669"/>
    <property type="project" value="UniProtKB-KW"/>
</dbReference>
<dbReference type="InterPro" id="IPR000835">
    <property type="entry name" value="HTH_MarR-typ"/>
</dbReference>
<evidence type="ECO:0000313" key="3">
    <source>
        <dbReference type="Proteomes" id="UP000275394"/>
    </source>
</evidence>
<dbReference type="GO" id="GO:0006950">
    <property type="term" value="P:response to stress"/>
    <property type="evidence" value="ECO:0007669"/>
    <property type="project" value="TreeGrafter"/>
</dbReference>
<accession>A0A3N2DPH4</accession>
<feature type="domain" description="HTH marR-type" evidence="1">
    <location>
        <begin position="19"/>
        <end position="154"/>
    </location>
</feature>
<dbReference type="PROSITE" id="PS50995">
    <property type="entry name" value="HTH_MARR_2"/>
    <property type="match status" value="1"/>
</dbReference>
<proteinExistence type="predicted"/>
<dbReference type="PANTHER" id="PTHR33164:SF43">
    <property type="entry name" value="HTH-TYPE TRANSCRIPTIONAL REPRESSOR YETL"/>
    <property type="match status" value="1"/>
</dbReference>
<evidence type="ECO:0000313" key="2">
    <source>
        <dbReference type="EMBL" id="ROS01225.1"/>
    </source>
</evidence>
<sequence>MTTKQRQTQQLIELDHLYRCNYIRHLLALSHHFRSQLMHHLREQCGFSALRINWEPMLSLPGREGIQIGKLAKSIGISKQNCDQQLRAIERAGFLRRSQDPNDRRAKRVTLTQTGRAVVDQAQQQLHQLDAQLNALLCKEQRQQLWDSLYALNLYYLETSPAPRAEKQLATVALLIRLASHSQRHLMQLTQAAGHNQLQLSYEQVLNHIGLQGATITQLAEVNDVSQQAIVRIVNELEGLSYVGRIAHPQRARSKLIVLSDRGLTLLRDANNAMEQIQQLWQTRITATDFNNLQQCLLNGYRQLAPKDLIEGDDHDINIFVNDKTNSNSSQQQLLAAIQSIISTDSPVDEEGQNLLLQHLGHRDGQQFIRLLGRLRDNSRAG</sequence>
<dbReference type="PRINTS" id="PR00598">
    <property type="entry name" value="HTHMARR"/>
</dbReference>
<dbReference type="RefSeq" id="WP_123712044.1">
    <property type="nucleotide sequence ID" value="NZ_RKHR01000004.1"/>
</dbReference>
<dbReference type="PANTHER" id="PTHR33164">
    <property type="entry name" value="TRANSCRIPTIONAL REGULATOR, MARR FAMILY"/>
    <property type="match status" value="1"/>
</dbReference>
<keyword evidence="2" id="KW-0238">DNA-binding</keyword>
<dbReference type="EMBL" id="RKHR01000004">
    <property type="protein sequence ID" value="ROS01225.1"/>
    <property type="molecule type" value="Genomic_DNA"/>
</dbReference>
<organism evidence="2 3">
    <name type="scientific">Sinobacterium caligoides</name>
    <dbReference type="NCBI Taxonomy" id="933926"/>
    <lineage>
        <taxon>Bacteria</taxon>
        <taxon>Pseudomonadati</taxon>
        <taxon>Pseudomonadota</taxon>
        <taxon>Gammaproteobacteria</taxon>
        <taxon>Cellvibrionales</taxon>
        <taxon>Spongiibacteraceae</taxon>
        <taxon>Sinobacterium</taxon>
    </lineage>
</organism>
<dbReference type="Proteomes" id="UP000275394">
    <property type="component" value="Unassembled WGS sequence"/>
</dbReference>
<evidence type="ECO:0000259" key="1">
    <source>
        <dbReference type="PROSITE" id="PS50995"/>
    </source>
</evidence>
<comment type="caution">
    <text evidence="2">The sequence shown here is derived from an EMBL/GenBank/DDBJ whole genome shotgun (WGS) entry which is preliminary data.</text>
</comment>
<name>A0A3N2DPH4_9GAMM</name>
<dbReference type="SUPFAM" id="SSF46785">
    <property type="entry name" value="Winged helix' DNA-binding domain"/>
    <property type="match status" value="2"/>
</dbReference>
<dbReference type="OrthoDB" id="122135at2"/>
<dbReference type="Pfam" id="PF12802">
    <property type="entry name" value="MarR_2"/>
    <property type="match status" value="1"/>
</dbReference>
<dbReference type="InterPro" id="IPR039422">
    <property type="entry name" value="MarR/SlyA-like"/>
</dbReference>
<dbReference type="InterPro" id="IPR036390">
    <property type="entry name" value="WH_DNA-bd_sf"/>
</dbReference>
<keyword evidence="3" id="KW-1185">Reference proteome</keyword>
<protein>
    <submittedName>
        <fullName evidence="2">DNA-binding MarR family transcriptional regulator</fullName>
    </submittedName>
</protein>
<dbReference type="AlphaFoldDB" id="A0A3N2DPH4"/>
<dbReference type="Pfam" id="PF01047">
    <property type="entry name" value="MarR"/>
    <property type="match status" value="1"/>
</dbReference>
<reference evidence="2 3" key="1">
    <citation type="submission" date="2018-11" db="EMBL/GenBank/DDBJ databases">
        <title>Genomic Encyclopedia of Type Strains, Phase IV (KMG-IV): sequencing the most valuable type-strain genomes for metagenomic binning, comparative biology and taxonomic classification.</title>
        <authorList>
            <person name="Goeker M."/>
        </authorList>
    </citation>
    <scope>NUCLEOTIDE SEQUENCE [LARGE SCALE GENOMIC DNA]</scope>
    <source>
        <strain evidence="2 3">DSM 100316</strain>
    </source>
</reference>